<name>A0A846HBM4_9CYAN</name>
<keyword evidence="2" id="KW-0489">Methyltransferase</keyword>
<dbReference type="Proteomes" id="UP000031549">
    <property type="component" value="Unassembled WGS sequence"/>
</dbReference>
<dbReference type="Pfam" id="PF08241">
    <property type="entry name" value="Methyltransf_11"/>
    <property type="match status" value="1"/>
</dbReference>
<sequence>METEYIHGYSTTEQKRLLGQSRILSEYIFRNIDLTNCQHLLEIGVGVGAQTILLLEKFPHLHITGVELSEVQLAQAKENLAMFPQFAKRYEIIQADAKKLDNLDTAGIDAVLFIWVLEHIPQPKEVLAEVRRVIPTNSLISITEVFNDSLFLYPPCPAVMNYWRNSIDFQYSIQGDPNVGARLGVLLSDTGYRDIEVTPCIIHLDKRSPHQRLTFLQYWKDLMYSHLDSMIQAGYTTFSEWEKVAAEMDILMENPEAVFYYNPMQATAKI</sequence>
<evidence type="ECO:0000313" key="3">
    <source>
        <dbReference type="Proteomes" id="UP000031549"/>
    </source>
</evidence>
<evidence type="ECO:0000313" key="2">
    <source>
        <dbReference type="EMBL" id="NEU74453.1"/>
    </source>
</evidence>
<dbReference type="SUPFAM" id="SSF53335">
    <property type="entry name" value="S-adenosyl-L-methionine-dependent methyltransferases"/>
    <property type="match status" value="1"/>
</dbReference>
<dbReference type="AlphaFoldDB" id="A0A846HBM4"/>
<gene>
    <name evidence="2" type="ORF">PI95_018285</name>
</gene>
<dbReference type="CDD" id="cd02440">
    <property type="entry name" value="AdoMet_MTases"/>
    <property type="match status" value="1"/>
</dbReference>
<keyword evidence="2" id="KW-0808">Transferase</keyword>
<protein>
    <submittedName>
        <fullName evidence="2">Class I SAM-dependent methyltransferase</fullName>
    </submittedName>
</protein>
<dbReference type="GO" id="GO:0032259">
    <property type="term" value="P:methylation"/>
    <property type="evidence" value="ECO:0007669"/>
    <property type="project" value="UniProtKB-KW"/>
</dbReference>
<evidence type="ECO:0000259" key="1">
    <source>
        <dbReference type="Pfam" id="PF08241"/>
    </source>
</evidence>
<organism evidence="2 3">
    <name type="scientific">Hassallia byssoidea VB512170</name>
    <dbReference type="NCBI Taxonomy" id="1304833"/>
    <lineage>
        <taxon>Bacteria</taxon>
        <taxon>Bacillati</taxon>
        <taxon>Cyanobacteriota</taxon>
        <taxon>Cyanophyceae</taxon>
        <taxon>Nostocales</taxon>
        <taxon>Tolypothrichaceae</taxon>
        <taxon>Hassallia</taxon>
    </lineage>
</organism>
<dbReference type="InterPro" id="IPR029063">
    <property type="entry name" value="SAM-dependent_MTases_sf"/>
</dbReference>
<accession>A0A846HBM4</accession>
<reference evidence="2 3" key="1">
    <citation type="journal article" date="2015" name="Genome Announc.">
        <title>Draft Genome Sequence of Cyanobacterium Hassallia byssoidea Strain VB512170, Isolated from Monuments in India.</title>
        <authorList>
            <person name="Singh D."/>
            <person name="Chandrababunaidu M.M."/>
            <person name="Panda A."/>
            <person name="Sen D."/>
            <person name="Bhattacharyya S."/>
            <person name="Adhikary S.P."/>
            <person name="Tripathy S."/>
        </authorList>
    </citation>
    <scope>NUCLEOTIDE SEQUENCE [LARGE SCALE GENOMIC DNA]</scope>
    <source>
        <strain evidence="2 3">VB512170</strain>
    </source>
</reference>
<keyword evidence="3" id="KW-1185">Reference proteome</keyword>
<dbReference type="Gene3D" id="3.40.50.150">
    <property type="entry name" value="Vaccinia Virus protein VP39"/>
    <property type="match status" value="1"/>
</dbReference>
<proteinExistence type="predicted"/>
<feature type="domain" description="Methyltransferase type 11" evidence="1">
    <location>
        <begin position="41"/>
        <end position="136"/>
    </location>
</feature>
<dbReference type="RefSeq" id="WP_039752773.1">
    <property type="nucleotide sequence ID" value="NZ_JTCM02000042.1"/>
</dbReference>
<comment type="caution">
    <text evidence="2">The sequence shown here is derived from an EMBL/GenBank/DDBJ whole genome shotgun (WGS) entry which is preliminary data.</text>
</comment>
<dbReference type="EMBL" id="JTCM02000042">
    <property type="protein sequence ID" value="NEU74453.1"/>
    <property type="molecule type" value="Genomic_DNA"/>
</dbReference>
<dbReference type="GO" id="GO:0008757">
    <property type="term" value="F:S-adenosylmethionine-dependent methyltransferase activity"/>
    <property type="evidence" value="ECO:0007669"/>
    <property type="project" value="InterPro"/>
</dbReference>
<dbReference type="InterPro" id="IPR013216">
    <property type="entry name" value="Methyltransf_11"/>
</dbReference>